<feature type="transmembrane region" description="Helical" evidence="7">
    <location>
        <begin position="283"/>
        <end position="306"/>
    </location>
</feature>
<dbReference type="SUPFAM" id="SSF161098">
    <property type="entry name" value="MetI-like"/>
    <property type="match status" value="1"/>
</dbReference>
<dbReference type="GO" id="GO:0055085">
    <property type="term" value="P:transmembrane transport"/>
    <property type="evidence" value="ECO:0007669"/>
    <property type="project" value="InterPro"/>
</dbReference>
<sequence length="316" mass="34183">MLAYIIRRLLIAVPVLLGVTIINFIVINLAPGSPVEMMIDPNTPPADIEAKKEALGLNDPLYLQYIHWLVDVFKGNFGFSLTTYQPVAQMIGERIGPTVTLMGLSLIVGLAIAVPLGIISATRQNSKLDYLATGGSFLGISIPNFFLALGLIYVFSLELKLLPSGGMITLGGDGGFVDRLKHLILPVLVLGTGIAGKKIRYVRSSVIDILGQDYLRTARAKGVREFMVVNKHALRNALIPIVTVIGLEVPILLGGAVVTEQIFSWPGIGQLTMGSIMNRDYPTLMALNLLAAFMVLAANLLTDIIYSVADPRIKYK</sequence>
<organism evidence="9">
    <name type="scientific">Paenibacillus sp. BIHB 4019</name>
    <dbReference type="NCBI Taxonomy" id="1870819"/>
    <lineage>
        <taxon>Bacteria</taxon>
        <taxon>Bacillati</taxon>
        <taxon>Bacillota</taxon>
        <taxon>Bacilli</taxon>
        <taxon>Bacillales</taxon>
        <taxon>Paenibacillaceae</taxon>
        <taxon>Paenibacillus</taxon>
    </lineage>
</organism>
<dbReference type="InterPro" id="IPR045621">
    <property type="entry name" value="BPD_transp_1_N"/>
</dbReference>
<feature type="transmembrane region" description="Helical" evidence="7">
    <location>
        <begin position="99"/>
        <end position="119"/>
    </location>
</feature>
<accession>A0A1B2DH93</accession>
<dbReference type="Pfam" id="PF00528">
    <property type="entry name" value="BPD_transp_1"/>
    <property type="match status" value="1"/>
</dbReference>
<dbReference type="PANTHER" id="PTHR43163:SF6">
    <property type="entry name" value="DIPEPTIDE TRANSPORT SYSTEM PERMEASE PROTEIN DPPB-RELATED"/>
    <property type="match status" value="1"/>
</dbReference>
<feature type="transmembrane region" description="Helical" evidence="7">
    <location>
        <begin position="176"/>
        <end position="195"/>
    </location>
</feature>
<evidence type="ECO:0000256" key="7">
    <source>
        <dbReference type="RuleBase" id="RU363032"/>
    </source>
</evidence>
<reference evidence="9" key="1">
    <citation type="submission" date="2016-08" db="EMBL/GenBank/DDBJ databases">
        <title>Complete Genome Seqeunce of Paenibacillus sp. BIHB 4019 from tea rhizoplane.</title>
        <authorList>
            <person name="Thakur R."/>
            <person name="Swarnkar M.K."/>
            <person name="Gulati A."/>
        </authorList>
    </citation>
    <scope>NUCLEOTIDE SEQUENCE [LARGE SCALE GENOMIC DNA]</scope>
    <source>
        <strain evidence="9">BIHB4019</strain>
    </source>
</reference>
<dbReference type="Gene3D" id="1.10.3720.10">
    <property type="entry name" value="MetI-like"/>
    <property type="match status" value="1"/>
</dbReference>
<feature type="domain" description="ABC transmembrane type-1" evidence="8">
    <location>
        <begin position="95"/>
        <end position="302"/>
    </location>
</feature>
<dbReference type="PROSITE" id="PS50928">
    <property type="entry name" value="ABC_TM1"/>
    <property type="match status" value="1"/>
</dbReference>
<evidence type="ECO:0000259" key="8">
    <source>
        <dbReference type="PROSITE" id="PS50928"/>
    </source>
</evidence>
<dbReference type="GO" id="GO:0005886">
    <property type="term" value="C:plasma membrane"/>
    <property type="evidence" value="ECO:0007669"/>
    <property type="project" value="UniProtKB-SubCell"/>
</dbReference>
<dbReference type="InterPro" id="IPR000515">
    <property type="entry name" value="MetI-like"/>
</dbReference>
<evidence type="ECO:0000256" key="2">
    <source>
        <dbReference type="ARBA" id="ARBA00022448"/>
    </source>
</evidence>
<dbReference type="EMBL" id="CP016808">
    <property type="protein sequence ID" value="ANY67100.1"/>
    <property type="molecule type" value="Genomic_DNA"/>
</dbReference>
<keyword evidence="2 7" id="KW-0813">Transport</keyword>
<comment type="subcellular location">
    <subcellularLocation>
        <location evidence="1 7">Cell membrane</location>
        <topology evidence="1 7">Multi-pass membrane protein</topology>
    </subcellularLocation>
</comment>
<evidence type="ECO:0000256" key="4">
    <source>
        <dbReference type="ARBA" id="ARBA00022692"/>
    </source>
</evidence>
<feature type="transmembrane region" description="Helical" evidence="7">
    <location>
        <begin position="237"/>
        <end position="263"/>
    </location>
</feature>
<evidence type="ECO:0000256" key="5">
    <source>
        <dbReference type="ARBA" id="ARBA00022989"/>
    </source>
</evidence>
<dbReference type="InterPro" id="IPR035906">
    <property type="entry name" value="MetI-like_sf"/>
</dbReference>
<keyword evidence="3" id="KW-1003">Cell membrane</keyword>
<evidence type="ECO:0000256" key="6">
    <source>
        <dbReference type="ARBA" id="ARBA00023136"/>
    </source>
</evidence>
<dbReference type="Pfam" id="PF19300">
    <property type="entry name" value="BPD_transp_1_N"/>
    <property type="match status" value="1"/>
</dbReference>
<protein>
    <submittedName>
        <fullName evidence="9">Peptide permease</fullName>
    </submittedName>
</protein>
<keyword evidence="5 7" id="KW-1133">Transmembrane helix</keyword>
<comment type="similarity">
    <text evidence="7">Belongs to the binding-protein-dependent transport system permease family.</text>
</comment>
<evidence type="ECO:0000256" key="1">
    <source>
        <dbReference type="ARBA" id="ARBA00004651"/>
    </source>
</evidence>
<feature type="transmembrane region" description="Helical" evidence="7">
    <location>
        <begin position="9"/>
        <end position="30"/>
    </location>
</feature>
<keyword evidence="4 7" id="KW-0812">Transmembrane</keyword>
<dbReference type="AlphaFoldDB" id="A0A1B2DH93"/>
<evidence type="ECO:0000256" key="3">
    <source>
        <dbReference type="ARBA" id="ARBA00022475"/>
    </source>
</evidence>
<evidence type="ECO:0000313" key="9">
    <source>
        <dbReference type="EMBL" id="ANY67100.1"/>
    </source>
</evidence>
<dbReference type="CDD" id="cd06261">
    <property type="entry name" value="TM_PBP2"/>
    <property type="match status" value="1"/>
</dbReference>
<dbReference type="PANTHER" id="PTHR43163">
    <property type="entry name" value="DIPEPTIDE TRANSPORT SYSTEM PERMEASE PROTEIN DPPB-RELATED"/>
    <property type="match status" value="1"/>
</dbReference>
<dbReference type="RefSeq" id="WP_099518314.1">
    <property type="nucleotide sequence ID" value="NZ_CP016808.1"/>
</dbReference>
<gene>
    <name evidence="9" type="ORF">BBD42_11980</name>
</gene>
<proteinExistence type="inferred from homology"/>
<name>A0A1B2DH93_9BACL</name>
<feature type="transmembrane region" description="Helical" evidence="7">
    <location>
        <begin position="131"/>
        <end position="156"/>
    </location>
</feature>
<keyword evidence="6 7" id="KW-0472">Membrane</keyword>